<gene>
    <name evidence="2" type="ORF">OKIOD_LOCUS6502</name>
</gene>
<feature type="coiled-coil region" evidence="1">
    <location>
        <begin position="53"/>
        <end position="87"/>
    </location>
</feature>
<name>A0ABN7SD10_OIKDI</name>
<dbReference type="EMBL" id="OU015569">
    <property type="protein sequence ID" value="CAG5097126.1"/>
    <property type="molecule type" value="Genomic_DNA"/>
</dbReference>
<evidence type="ECO:0000313" key="2">
    <source>
        <dbReference type="EMBL" id="CAG5097126.1"/>
    </source>
</evidence>
<dbReference type="Proteomes" id="UP001158576">
    <property type="component" value="Chromosome XSR"/>
</dbReference>
<protein>
    <submittedName>
        <fullName evidence="2">Oidioi.mRNA.OKI2018_I69.XSR.g14944.t1.cds</fullName>
    </submittedName>
</protein>
<dbReference type="Pfam" id="PF06320">
    <property type="entry name" value="GCN5L1"/>
    <property type="match status" value="1"/>
</dbReference>
<organism evidence="2 3">
    <name type="scientific">Oikopleura dioica</name>
    <name type="common">Tunicate</name>
    <dbReference type="NCBI Taxonomy" id="34765"/>
    <lineage>
        <taxon>Eukaryota</taxon>
        <taxon>Metazoa</taxon>
        <taxon>Chordata</taxon>
        <taxon>Tunicata</taxon>
        <taxon>Appendicularia</taxon>
        <taxon>Copelata</taxon>
        <taxon>Oikopleuridae</taxon>
        <taxon>Oikopleura</taxon>
    </lineage>
</organism>
<keyword evidence="1" id="KW-0175">Coiled coil</keyword>
<evidence type="ECO:0000256" key="1">
    <source>
        <dbReference type="SAM" id="Coils"/>
    </source>
</evidence>
<evidence type="ECO:0000313" key="3">
    <source>
        <dbReference type="Proteomes" id="UP001158576"/>
    </source>
</evidence>
<accession>A0ABN7SD10</accession>
<keyword evidence="3" id="KW-1185">Reference proteome</keyword>
<sequence>MLHSIIRDYDHQLATRNEKIKNAEKKLIDASCKSAKELAIDVNLPVKHAYANQKKVDKEFRKIQQEASDLEKQSEKWNESLKNFESAIRHLGDFEAFAYAIERETKILLHAVKESKKET</sequence>
<proteinExistence type="predicted"/>
<reference evidence="2 3" key="1">
    <citation type="submission" date="2021-04" db="EMBL/GenBank/DDBJ databases">
        <authorList>
            <person name="Bliznina A."/>
        </authorList>
    </citation>
    <scope>NUCLEOTIDE SEQUENCE [LARGE SCALE GENOMIC DNA]</scope>
</reference>